<evidence type="ECO:0000313" key="3">
    <source>
        <dbReference type="Proteomes" id="UP001148614"/>
    </source>
</evidence>
<proteinExistence type="predicted"/>
<sequence>MLALFVWLSLIAPYAWGNTEKTIFLGPPPVDIESRTYPALERLQLVSLSPDNFALRSHLRAEFPSNGSRRGAPSWFLLHNLTEGQRYEVRVCWAATQPTAFILEAYELDNVFGDPDLMSELSEYASMPQFDMSAHSPRSSQVLKPGLKESVRLLRIVTAADFYTTNHSLMTNVPPVRVDIILDPFLLNILPRSLLPTALYTTAVALVSWFAAKWISTWVYQMAADPTKQKFQ</sequence>
<dbReference type="InterPro" id="IPR019433">
    <property type="entry name" value="GPI_ManTrfase_II_coact_Pga1"/>
</dbReference>
<keyword evidence="1" id="KW-0732">Signal</keyword>
<comment type="caution">
    <text evidence="2">The sequence shown here is derived from an EMBL/GenBank/DDBJ whole genome shotgun (WGS) entry which is preliminary data.</text>
</comment>
<dbReference type="GO" id="GO:0006506">
    <property type="term" value="P:GPI anchor biosynthetic process"/>
    <property type="evidence" value="ECO:0007669"/>
    <property type="project" value="TreeGrafter"/>
</dbReference>
<dbReference type="PANTHER" id="PTHR28022:SF1">
    <property type="entry name" value="GPI MANNOSYLTRANSFERASE 2 SUBUNIT PGA1"/>
    <property type="match status" value="1"/>
</dbReference>
<gene>
    <name evidence="2" type="ORF">NPX13_g558</name>
</gene>
<evidence type="ECO:0000313" key="2">
    <source>
        <dbReference type="EMBL" id="KAJ3580004.1"/>
    </source>
</evidence>
<organism evidence="2 3">
    <name type="scientific">Xylaria arbuscula</name>
    <dbReference type="NCBI Taxonomy" id="114810"/>
    <lineage>
        <taxon>Eukaryota</taxon>
        <taxon>Fungi</taxon>
        <taxon>Dikarya</taxon>
        <taxon>Ascomycota</taxon>
        <taxon>Pezizomycotina</taxon>
        <taxon>Sordariomycetes</taxon>
        <taxon>Xylariomycetidae</taxon>
        <taxon>Xylariales</taxon>
        <taxon>Xylariaceae</taxon>
        <taxon>Xylaria</taxon>
    </lineage>
</organism>
<name>A0A9W8NNA0_9PEZI</name>
<reference evidence="2" key="1">
    <citation type="submission" date="2022-07" db="EMBL/GenBank/DDBJ databases">
        <title>Genome Sequence of Xylaria arbuscula.</title>
        <authorList>
            <person name="Buettner E."/>
        </authorList>
    </citation>
    <scope>NUCLEOTIDE SEQUENCE</scope>
    <source>
        <strain evidence="2">VT107</strain>
    </source>
</reference>
<accession>A0A9W8NNA0</accession>
<feature type="signal peptide" evidence="1">
    <location>
        <begin position="1"/>
        <end position="17"/>
    </location>
</feature>
<keyword evidence="3" id="KW-1185">Reference proteome</keyword>
<dbReference type="GO" id="GO:0000030">
    <property type="term" value="F:mannosyltransferase activity"/>
    <property type="evidence" value="ECO:0007669"/>
    <property type="project" value="TreeGrafter"/>
</dbReference>
<dbReference type="VEuPathDB" id="FungiDB:F4678DRAFT_458008"/>
<dbReference type="GO" id="GO:0031501">
    <property type="term" value="C:mannosyltransferase complex"/>
    <property type="evidence" value="ECO:0007669"/>
    <property type="project" value="TreeGrafter"/>
</dbReference>
<dbReference type="EMBL" id="JANPWZ010000037">
    <property type="protein sequence ID" value="KAJ3580004.1"/>
    <property type="molecule type" value="Genomic_DNA"/>
</dbReference>
<dbReference type="PANTHER" id="PTHR28022">
    <property type="entry name" value="GPI MANNOSYLTRANSFERASE 2 SUBUNIT PGA1"/>
    <property type="match status" value="1"/>
</dbReference>
<feature type="chain" id="PRO_5040879509" evidence="1">
    <location>
        <begin position="18"/>
        <end position="232"/>
    </location>
</feature>
<protein>
    <submittedName>
        <fullName evidence="2">Uncharacterized protein</fullName>
    </submittedName>
</protein>
<dbReference type="GO" id="GO:0005789">
    <property type="term" value="C:endoplasmic reticulum membrane"/>
    <property type="evidence" value="ECO:0007669"/>
    <property type="project" value="TreeGrafter"/>
</dbReference>
<dbReference type="Proteomes" id="UP001148614">
    <property type="component" value="Unassembled WGS sequence"/>
</dbReference>
<evidence type="ECO:0000256" key="1">
    <source>
        <dbReference type="SAM" id="SignalP"/>
    </source>
</evidence>
<dbReference type="AlphaFoldDB" id="A0A9W8NNA0"/>